<evidence type="ECO:0000256" key="2">
    <source>
        <dbReference type="ARBA" id="ARBA00022643"/>
    </source>
</evidence>
<dbReference type="OrthoDB" id="9778912at2"/>
<dbReference type="PANTHER" id="PTHR32332:SF20">
    <property type="entry name" value="2-NITROPROPANE DIOXYGENASE-LIKE PROTEIN"/>
    <property type="match status" value="1"/>
</dbReference>
<dbReference type="KEGG" id="sti:Sthe_2924"/>
<evidence type="ECO:0000256" key="3">
    <source>
        <dbReference type="ARBA" id="ARBA00023002"/>
    </source>
</evidence>
<evidence type="ECO:0000313" key="4">
    <source>
        <dbReference type="EMBL" id="ACZ40331.1"/>
    </source>
</evidence>
<name>D1C938_SPHTD</name>
<dbReference type="InterPro" id="IPR013785">
    <property type="entry name" value="Aldolase_TIM"/>
</dbReference>
<reference evidence="4 5" key="2">
    <citation type="journal article" date="2010" name="Stand. Genomic Sci.">
        <title>Complete genome sequence of Desulfohalobium retbaense type strain (HR(100)).</title>
        <authorList>
            <person name="Spring S."/>
            <person name="Nolan M."/>
            <person name="Lapidus A."/>
            <person name="Glavina Del Rio T."/>
            <person name="Copeland A."/>
            <person name="Tice H."/>
            <person name="Cheng J.F."/>
            <person name="Lucas S."/>
            <person name="Land M."/>
            <person name="Chen F."/>
            <person name="Bruce D."/>
            <person name="Goodwin L."/>
            <person name="Pitluck S."/>
            <person name="Ivanova N."/>
            <person name="Mavromatis K."/>
            <person name="Mikhailova N."/>
            <person name="Pati A."/>
            <person name="Chen A."/>
            <person name="Palaniappan K."/>
            <person name="Hauser L."/>
            <person name="Chang Y.J."/>
            <person name="Jeffries C.D."/>
            <person name="Munk C."/>
            <person name="Kiss H."/>
            <person name="Chain P."/>
            <person name="Han C."/>
            <person name="Brettin T."/>
            <person name="Detter J.C."/>
            <person name="Schuler E."/>
            <person name="Goker M."/>
            <person name="Rohde M."/>
            <person name="Bristow J."/>
            <person name="Eisen J.A."/>
            <person name="Markowitz V."/>
            <person name="Hugenholtz P."/>
            <person name="Kyrpides N.C."/>
            <person name="Klenk H.P."/>
        </authorList>
    </citation>
    <scope>NUCLEOTIDE SEQUENCE [LARGE SCALE GENOMIC DNA]</scope>
    <source>
        <strain evidence="5">ATCC 49802 / DSM 20745 / S 6022</strain>
    </source>
</reference>
<reference evidence="5" key="1">
    <citation type="submission" date="2009-11" db="EMBL/GenBank/DDBJ databases">
        <title>The complete chromosome 2 of Sphaerobacter thermophilus DSM 20745.</title>
        <authorList>
            <person name="Lucas S."/>
            <person name="Copeland A."/>
            <person name="Lapidus A."/>
            <person name="Glavina del Rio T."/>
            <person name="Dalin E."/>
            <person name="Tice H."/>
            <person name="Bruce D."/>
            <person name="Goodwin L."/>
            <person name="Pitluck S."/>
            <person name="Kyrpides N."/>
            <person name="Mavromatis K."/>
            <person name="Ivanova N."/>
            <person name="Mikhailova N."/>
            <person name="LaButti K.M."/>
            <person name="Clum A."/>
            <person name="Sun H.I."/>
            <person name="Brettin T."/>
            <person name="Detter J.C."/>
            <person name="Han C."/>
            <person name="Larimer F."/>
            <person name="Land M."/>
            <person name="Hauser L."/>
            <person name="Markowitz V."/>
            <person name="Cheng J.F."/>
            <person name="Hugenholtz P."/>
            <person name="Woyke T."/>
            <person name="Wu D."/>
            <person name="Steenblock K."/>
            <person name="Schneider S."/>
            <person name="Pukall R."/>
            <person name="Goeker M."/>
            <person name="Klenk H.P."/>
            <person name="Eisen J.A."/>
        </authorList>
    </citation>
    <scope>NUCLEOTIDE SEQUENCE [LARGE SCALE GENOMIC DNA]</scope>
    <source>
        <strain evidence="5">ATCC 49802 / DSM 20745 / S 6022</strain>
    </source>
</reference>
<gene>
    <name evidence="4" type="ordered locus">Sthe_2924</name>
</gene>
<keyword evidence="2" id="KW-0288">FMN</keyword>
<proteinExistence type="predicted"/>
<dbReference type="PANTHER" id="PTHR32332">
    <property type="entry name" value="2-NITROPROPANE DIOXYGENASE"/>
    <property type="match status" value="1"/>
</dbReference>
<dbReference type="Proteomes" id="UP000002027">
    <property type="component" value="Chromosome 2"/>
</dbReference>
<accession>D1C938</accession>
<dbReference type="AlphaFoldDB" id="D1C938"/>
<dbReference type="Pfam" id="PF03060">
    <property type="entry name" value="NMO"/>
    <property type="match status" value="2"/>
</dbReference>
<keyword evidence="3" id="KW-0560">Oxidoreductase</keyword>
<dbReference type="InParanoid" id="D1C938"/>
<dbReference type="RefSeq" id="WP_012873367.1">
    <property type="nucleotide sequence ID" value="NC_013524.1"/>
</dbReference>
<dbReference type="CDD" id="cd04730">
    <property type="entry name" value="NPD_like"/>
    <property type="match status" value="1"/>
</dbReference>
<keyword evidence="1" id="KW-0285">Flavoprotein</keyword>
<dbReference type="eggNOG" id="COG2070">
    <property type="taxonomic scope" value="Bacteria"/>
</dbReference>
<dbReference type="SUPFAM" id="SSF51412">
    <property type="entry name" value="Inosine monophosphate dehydrogenase (IMPDH)"/>
    <property type="match status" value="1"/>
</dbReference>
<organism evidence="4 5">
    <name type="scientific">Sphaerobacter thermophilus (strain ATCC 49802 / DSM 20745 / KCCM 41009 / NCIMB 13125 / S 6022)</name>
    <dbReference type="NCBI Taxonomy" id="479434"/>
    <lineage>
        <taxon>Bacteria</taxon>
        <taxon>Pseudomonadati</taxon>
        <taxon>Thermomicrobiota</taxon>
        <taxon>Thermomicrobia</taxon>
        <taxon>Sphaerobacterales</taxon>
        <taxon>Sphaerobacterineae</taxon>
        <taxon>Sphaerobacteraceae</taxon>
        <taxon>Sphaerobacter</taxon>
    </lineage>
</organism>
<dbReference type="FunCoup" id="D1C938">
    <property type="interactions" value="317"/>
</dbReference>
<dbReference type="GO" id="GO:0018580">
    <property type="term" value="F:nitronate monooxygenase activity"/>
    <property type="evidence" value="ECO:0007669"/>
    <property type="project" value="InterPro"/>
</dbReference>
<dbReference type="STRING" id="479434.Sthe_2924"/>
<evidence type="ECO:0000313" key="5">
    <source>
        <dbReference type="Proteomes" id="UP000002027"/>
    </source>
</evidence>
<keyword evidence="5" id="KW-1185">Reference proteome</keyword>
<dbReference type="EMBL" id="CP001824">
    <property type="protein sequence ID" value="ACZ40331.1"/>
    <property type="molecule type" value="Genomic_DNA"/>
</dbReference>
<protein>
    <submittedName>
        <fullName evidence="4">2-nitropropane dioxygenase NPD</fullName>
    </submittedName>
</protein>
<dbReference type="Gene3D" id="3.20.20.70">
    <property type="entry name" value="Aldolase class I"/>
    <property type="match status" value="1"/>
</dbReference>
<evidence type="ECO:0000256" key="1">
    <source>
        <dbReference type="ARBA" id="ARBA00022630"/>
    </source>
</evidence>
<sequence length="320" mass="33326">MRTRVTDIFGIRYPIVQGGLAHLAFAGLCAAVSNAGGLGQISAATIPGGPDGLRAEIRKVRELTDRPFAVNIAISAHRDSMSLVEAALAEDVRIMSFTAGNPEPYLRRLEGTGVKTLVLVASVRQAQKVEQLGGTAVIAVGYEGGGHLGRDDVGTMVLVPRILESVSIPVLASGGIGDGRGLAAALAMGADGIEMGTRFVATAECIAHPNYKQALVDARETDTLIIERSLGTPGRVLAGPAAERILSLEQEGARDELIRAISGAENRRAAIDGDMEGGWVWAGQVAGLIHDIPTVQELLDRMVADAARRLRAAAASCAAV</sequence>
<keyword evidence="4" id="KW-0223">Dioxygenase</keyword>
<dbReference type="GO" id="GO:0051213">
    <property type="term" value="F:dioxygenase activity"/>
    <property type="evidence" value="ECO:0007669"/>
    <property type="project" value="UniProtKB-KW"/>
</dbReference>
<dbReference type="HOGENOM" id="CLU_038732_1_1_0"/>
<dbReference type="InterPro" id="IPR004136">
    <property type="entry name" value="NMO"/>
</dbReference>